<evidence type="ECO:0000313" key="5">
    <source>
        <dbReference type="Proteomes" id="UP001153620"/>
    </source>
</evidence>
<dbReference type="InterPro" id="IPR053027">
    <property type="entry name" value="AGGF1"/>
</dbReference>
<dbReference type="Proteomes" id="UP001153620">
    <property type="component" value="Chromosome 1"/>
</dbReference>
<accession>A0A9N9RN46</accession>
<feature type="compositionally biased region" description="Basic and acidic residues" evidence="1">
    <location>
        <begin position="570"/>
        <end position="591"/>
    </location>
</feature>
<reference evidence="4" key="2">
    <citation type="submission" date="2022-10" db="EMBL/GenBank/DDBJ databases">
        <authorList>
            <consortium name="ENA_rothamsted_submissions"/>
            <consortium name="culmorum"/>
            <person name="King R."/>
        </authorList>
    </citation>
    <scope>NUCLEOTIDE SEQUENCE</scope>
</reference>
<dbReference type="Pfam" id="PF17780">
    <property type="entry name" value="OCRE"/>
    <property type="match status" value="1"/>
</dbReference>
<dbReference type="PANTHER" id="PTHR23106:SF24">
    <property type="entry name" value="ANGIOGENIC FACTOR WITH G PATCH AND FHA DOMAINS 1"/>
    <property type="match status" value="1"/>
</dbReference>
<evidence type="ECO:0000259" key="2">
    <source>
        <dbReference type="PROSITE" id="PS50006"/>
    </source>
</evidence>
<dbReference type="Pfam" id="PF00498">
    <property type="entry name" value="FHA"/>
    <property type="match status" value="1"/>
</dbReference>
<dbReference type="PROSITE" id="PS50006">
    <property type="entry name" value="FHA_DOMAIN"/>
    <property type="match status" value="1"/>
</dbReference>
<dbReference type="OrthoDB" id="2538319at2759"/>
<sequence length="591" mass="68454">MRKIKRNTKYFKVTDLLSLNVKDVFIHIQKLYAKITSQKKKIKKLSLKIKKLEFLSKLDAHINKTQQEELKDEKIQQKPPVDKSAKRDENVADFINEIKSQAMVNAYEQAGFIYEPTSGLYWDSKTGYYYNPQTDLYYDGNKGTWHRLNPITNEFTFHSETEAAKAVKKNEIEEEEAIRKILEDSRQPLKCQEKVSVYDDKKNKNVESRKRHYSTSDDSSASDQSNRKNRHRSRSRSKSRSRSRHRKKKEKRSRSNSKTREDGELDTSDSSDSDQKLEAEFRENLQRKRRKKKKGNEYEEIAKKYPPSLRLIVLESNVSSISMGKLFLVTFKGGTLGREGDHEVLLTAENVSKEHLRFIYNNKKKLYEFTDKSRNGTLLNGREISLLRKEECEPQSLHHGDTLEIAHIKLLAHIHEGLQTCDECEPFNYAQKPQEQPVKPVEEFVPSLSHKEQLKLLQKRYGLESDKYQEKQPGTNNKNYEDRASKRRIKVGSSHDHEKTVQASVDKSISSENKGFKLLSKMGWNEGSSLGKSDSGIKVPVQLKAQQGTSGLGLENVSKNASLDGTSNKKKQEIWSKTQERYNKLRKDDEN</sequence>
<feature type="compositionally biased region" description="Basic and acidic residues" evidence="1">
    <location>
        <begin position="193"/>
        <end position="208"/>
    </location>
</feature>
<evidence type="ECO:0000313" key="4">
    <source>
        <dbReference type="EMBL" id="CAG9799570.1"/>
    </source>
</evidence>
<name>A0A9N9RN46_9DIPT</name>
<organism evidence="4 5">
    <name type="scientific">Chironomus riparius</name>
    <dbReference type="NCBI Taxonomy" id="315576"/>
    <lineage>
        <taxon>Eukaryota</taxon>
        <taxon>Metazoa</taxon>
        <taxon>Ecdysozoa</taxon>
        <taxon>Arthropoda</taxon>
        <taxon>Hexapoda</taxon>
        <taxon>Insecta</taxon>
        <taxon>Pterygota</taxon>
        <taxon>Neoptera</taxon>
        <taxon>Endopterygota</taxon>
        <taxon>Diptera</taxon>
        <taxon>Nematocera</taxon>
        <taxon>Chironomoidea</taxon>
        <taxon>Chironomidae</taxon>
        <taxon>Chironominae</taxon>
        <taxon>Chironomus</taxon>
    </lineage>
</organism>
<keyword evidence="5" id="KW-1185">Reference proteome</keyword>
<dbReference type="PANTHER" id="PTHR23106">
    <property type="entry name" value="ANGIOGENIC FACTOR WITH G PATCH AND FHA DOMAINS 1"/>
    <property type="match status" value="1"/>
</dbReference>
<proteinExistence type="predicted"/>
<feature type="region of interest" description="Disordered" evidence="1">
    <location>
        <begin position="547"/>
        <end position="591"/>
    </location>
</feature>
<dbReference type="InterPro" id="IPR000467">
    <property type="entry name" value="G_patch_dom"/>
</dbReference>
<dbReference type="InterPro" id="IPR000253">
    <property type="entry name" value="FHA_dom"/>
</dbReference>
<dbReference type="EMBL" id="OU895877">
    <property type="protein sequence ID" value="CAG9799570.1"/>
    <property type="molecule type" value="Genomic_DNA"/>
</dbReference>
<reference evidence="4" key="1">
    <citation type="submission" date="2022-01" db="EMBL/GenBank/DDBJ databases">
        <authorList>
            <person name="King R."/>
        </authorList>
    </citation>
    <scope>NUCLEOTIDE SEQUENCE</scope>
</reference>
<dbReference type="GO" id="GO:0003676">
    <property type="term" value="F:nucleic acid binding"/>
    <property type="evidence" value="ECO:0007669"/>
    <property type="project" value="InterPro"/>
</dbReference>
<protein>
    <recommendedName>
        <fullName evidence="6">Angiogenic factor with G patch and FHA domains 1</fullName>
    </recommendedName>
</protein>
<dbReference type="Gene3D" id="2.60.200.20">
    <property type="match status" value="1"/>
</dbReference>
<feature type="compositionally biased region" description="Acidic residues" evidence="1">
    <location>
        <begin position="263"/>
        <end position="272"/>
    </location>
</feature>
<evidence type="ECO:0000259" key="3">
    <source>
        <dbReference type="PROSITE" id="PS50174"/>
    </source>
</evidence>
<dbReference type="InterPro" id="IPR035624">
    <property type="entry name" value="AGGF1_OCRE"/>
</dbReference>
<dbReference type="InterPro" id="IPR041591">
    <property type="entry name" value="OCRE"/>
</dbReference>
<feature type="region of interest" description="Disordered" evidence="1">
    <location>
        <begin position="193"/>
        <end position="277"/>
    </location>
</feature>
<dbReference type="CDD" id="cd16164">
    <property type="entry name" value="OCRE_VG5Q"/>
    <property type="match status" value="1"/>
</dbReference>
<evidence type="ECO:0008006" key="6">
    <source>
        <dbReference type="Google" id="ProtNLM"/>
    </source>
</evidence>
<dbReference type="PROSITE" id="PS50174">
    <property type="entry name" value="G_PATCH"/>
    <property type="match status" value="1"/>
</dbReference>
<dbReference type="Pfam" id="PF01585">
    <property type="entry name" value="G-patch"/>
    <property type="match status" value="1"/>
</dbReference>
<dbReference type="AlphaFoldDB" id="A0A9N9RN46"/>
<feature type="domain" description="G-patch" evidence="3">
    <location>
        <begin position="511"/>
        <end position="557"/>
    </location>
</feature>
<feature type="compositionally biased region" description="Basic residues" evidence="1">
    <location>
        <begin position="227"/>
        <end position="257"/>
    </location>
</feature>
<feature type="domain" description="FHA" evidence="2">
    <location>
        <begin position="334"/>
        <end position="384"/>
    </location>
</feature>
<evidence type="ECO:0000256" key="1">
    <source>
        <dbReference type="SAM" id="MobiDB-lite"/>
    </source>
</evidence>
<feature type="compositionally biased region" description="Polar residues" evidence="1">
    <location>
        <begin position="557"/>
        <end position="566"/>
    </location>
</feature>
<dbReference type="InterPro" id="IPR008984">
    <property type="entry name" value="SMAD_FHA_dom_sf"/>
</dbReference>
<gene>
    <name evidence="4" type="ORF">CHIRRI_LOCUS2535</name>
</gene>
<feature type="region of interest" description="Disordered" evidence="1">
    <location>
        <begin position="464"/>
        <end position="507"/>
    </location>
</feature>
<dbReference type="SUPFAM" id="SSF49879">
    <property type="entry name" value="SMAD/FHA domain"/>
    <property type="match status" value="1"/>
</dbReference>
<dbReference type="SMART" id="SM00443">
    <property type="entry name" value="G_patch"/>
    <property type="match status" value="1"/>
</dbReference>